<dbReference type="InterPro" id="IPR000014">
    <property type="entry name" value="PAS"/>
</dbReference>
<keyword evidence="11 19" id="KW-0812">Transmembrane</keyword>
<dbReference type="InterPro" id="IPR036097">
    <property type="entry name" value="HisK_dim/P_sf"/>
</dbReference>
<organism evidence="22 25">
    <name type="scientific">Tatumella citrea</name>
    <name type="common">Pantoea citrea</name>
    <dbReference type="NCBI Taxonomy" id="53336"/>
    <lineage>
        <taxon>Bacteria</taxon>
        <taxon>Pseudomonadati</taxon>
        <taxon>Pseudomonadota</taxon>
        <taxon>Gammaproteobacteria</taxon>
        <taxon>Enterobacterales</taxon>
        <taxon>Erwiniaceae</taxon>
        <taxon>Tatumella</taxon>
    </lineage>
</organism>
<evidence type="ECO:0000313" key="24">
    <source>
        <dbReference type="Proteomes" id="UP000195729"/>
    </source>
</evidence>
<dbReference type="InterPro" id="IPR035965">
    <property type="entry name" value="PAS-like_dom_sf"/>
</dbReference>
<dbReference type="GO" id="GO:0006817">
    <property type="term" value="P:phosphate ion transport"/>
    <property type="evidence" value="ECO:0007669"/>
    <property type="project" value="UniProtKB-KW"/>
</dbReference>
<evidence type="ECO:0000256" key="15">
    <source>
        <dbReference type="ARBA" id="ARBA00022989"/>
    </source>
</evidence>
<name>A0A1Y0LDA1_TATCI</name>
<evidence type="ECO:0000259" key="21">
    <source>
        <dbReference type="PROSITE" id="PS50112"/>
    </source>
</evidence>
<dbReference type="Pfam" id="PF00512">
    <property type="entry name" value="HisKA"/>
    <property type="match status" value="1"/>
</dbReference>
<dbReference type="InterPro" id="IPR036890">
    <property type="entry name" value="HATPase_C_sf"/>
</dbReference>
<dbReference type="InterPro" id="IPR013767">
    <property type="entry name" value="PAS_fold"/>
</dbReference>
<dbReference type="InterPro" id="IPR014310">
    <property type="entry name" value="Sig_transdc_His_kinase_PhoR"/>
</dbReference>
<keyword evidence="10" id="KW-0808">Transferase</keyword>
<dbReference type="GO" id="GO:0004721">
    <property type="term" value="F:phosphoprotein phosphatase activity"/>
    <property type="evidence" value="ECO:0007669"/>
    <property type="project" value="InterPro"/>
</dbReference>
<dbReference type="OrthoDB" id="9813151at2"/>
<evidence type="ECO:0000313" key="23">
    <source>
        <dbReference type="EMBL" id="ARV00088.1"/>
    </source>
</evidence>
<dbReference type="PRINTS" id="PR00344">
    <property type="entry name" value="BCTRLSENSOR"/>
</dbReference>
<accession>A0A1Y0LDA1</accession>
<dbReference type="SMART" id="SM00387">
    <property type="entry name" value="HATPase_c"/>
    <property type="match status" value="1"/>
</dbReference>
<evidence type="ECO:0000313" key="22">
    <source>
        <dbReference type="EMBL" id="ARU96051.1"/>
    </source>
</evidence>
<dbReference type="GO" id="GO:0005886">
    <property type="term" value="C:plasma membrane"/>
    <property type="evidence" value="ECO:0007669"/>
    <property type="project" value="UniProtKB-SubCell"/>
</dbReference>
<keyword evidence="8" id="KW-0597">Phosphoprotein</keyword>
<keyword evidence="9" id="KW-0592">Phosphate transport</keyword>
<dbReference type="CDD" id="cd00082">
    <property type="entry name" value="HisKA"/>
    <property type="match status" value="1"/>
</dbReference>
<evidence type="ECO:0000256" key="17">
    <source>
        <dbReference type="ARBA" id="ARBA00023136"/>
    </source>
</evidence>
<dbReference type="KEGG" id="tci:A7K98_05145"/>
<keyword evidence="24" id="KW-1185">Reference proteome</keyword>
<dbReference type="InterPro" id="IPR003661">
    <property type="entry name" value="HisK_dim/P_dom"/>
</dbReference>
<dbReference type="PANTHER" id="PTHR45453">
    <property type="entry name" value="PHOSPHATE REGULON SENSOR PROTEIN PHOR"/>
    <property type="match status" value="1"/>
</dbReference>
<evidence type="ECO:0000256" key="6">
    <source>
        <dbReference type="ARBA" id="ARBA00022475"/>
    </source>
</evidence>
<dbReference type="InterPro" id="IPR050351">
    <property type="entry name" value="BphY/WalK/GraS-like"/>
</dbReference>
<protein>
    <recommendedName>
        <fullName evidence="4">Phosphate regulon sensor protein PhoR</fullName>
        <ecNumber evidence="3">2.7.13.3</ecNumber>
    </recommendedName>
</protein>
<keyword evidence="12" id="KW-0547">Nucleotide-binding</keyword>
<dbReference type="Pfam" id="PF11808">
    <property type="entry name" value="PhoR"/>
    <property type="match status" value="1"/>
</dbReference>
<dbReference type="NCBIfam" id="TIGR02966">
    <property type="entry name" value="phoR_proteo"/>
    <property type="match status" value="1"/>
</dbReference>
<evidence type="ECO:0000256" key="8">
    <source>
        <dbReference type="ARBA" id="ARBA00022553"/>
    </source>
</evidence>
<keyword evidence="13 22" id="KW-0418">Kinase</keyword>
<comment type="function">
    <text evidence="18">Member of the two-component regulatory system PhoR/PhoB involved in the phosphate regulon genes expression. PhoR may function as a membrane-associated protein kinase that phosphorylates PhoB in response to environmental signals.</text>
</comment>
<evidence type="ECO:0000256" key="14">
    <source>
        <dbReference type="ARBA" id="ARBA00022840"/>
    </source>
</evidence>
<dbReference type="FunFam" id="3.30.450.20:FF:000044">
    <property type="entry name" value="Phosphate regulon sensor histidine kinase PhoR"/>
    <property type="match status" value="1"/>
</dbReference>
<dbReference type="InterPro" id="IPR003594">
    <property type="entry name" value="HATPase_dom"/>
</dbReference>
<dbReference type="SUPFAM" id="SSF55874">
    <property type="entry name" value="ATPase domain of HSP90 chaperone/DNA topoisomerase II/histidine kinase"/>
    <property type="match status" value="1"/>
</dbReference>
<dbReference type="Gene3D" id="3.30.565.10">
    <property type="entry name" value="Histidine kinase-like ATPase, C-terminal domain"/>
    <property type="match status" value="1"/>
</dbReference>
<feature type="transmembrane region" description="Helical" evidence="19">
    <location>
        <begin position="7"/>
        <end position="24"/>
    </location>
</feature>
<dbReference type="EMBL" id="CP015579">
    <property type="protein sequence ID" value="ARU96051.1"/>
    <property type="molecule type" value="Genomic_DNA"/>
</dbReference>
<dbReference type="GO" id="GO:0005524">
    <property type="term" value="F:ATP binding"/>
    <property type="evidence" value="ECO:0007669"/>
    <property type="project" value="UniProtKB-KW"/>
</dbReference>
<dbReference type="PANTHER" id="PTHR45453:SF1">
    <property type="entry name" value="PHOSPHATE REGULON SENSOR PROTEIN PHOR"/>
    <property type="match status" value="1"/>
</dbReference>
<dbReference type="GO" id="GO:0000155">
    <property type="term" value="F:phosphorelay sensor kinase activity"/>
    <property type="evidence" value="ECO:0007669"/>
    <property type="project" value="InterPro"/>
</dbReference>
<dbReference type="NCBIfam" id="NF008235">
    <property type="entry name" value="PRK11006.1"/>
    <property type="match status" value="1"/>
</dbReference>
<keyword evidence="5" id="KW-0813">Transport</keyword>
<evidence type="ECO:0000256" key="18">
    <source>
        <dbReference type="ARBA" id="ARBA00025207"/>
    </source>
</evidence>
<evidence type="ECO:0000256" key="7">
    <source>
        <dbReference type="ARBA" id="ARBA00022519"/>
    </source>
</evidence>
<evidence type="ECO:0000256" key="12">
    <source>
        <dbReference type="ARBA" id="ARBA00022741"/>
    </source>
</evidence>
<dbReference type="InterPro" id="IPR021766">
    <property type="entry name" value="PhoR_N"/>
</dbReference>
<dbReference type="Gene3D" id="3.30.450.20">
    <property type="entry name" value="PAS domain"/>
    <property type="match status" value="1"/>
</dbReference>
<dbReference type="SUPFAM" id="SSF55785">
    <property type="entry name" value="PYP-like sensor domain (PAS domain)"/>
    <property type="match status" value="1"/>
</dbReference>
<dbReference type="Proteomes" id="UP000195729">
    <property type="component" value="Chromosome"/>
</dbReference>
<evidence type="ECO:0000256" key="5">
    <source>
        <dbReference type="ARBA" id="ARBA00022448"/>
    </source>
</evidence>
<keyword evidence="7" id="KW-0997">Cell inner membrane</keyword>
<dbReference type="GO" id="GO:0016036">
    <property type="term" value="P:cellular response to phosphate starvation"/>
    <property type="evidence" value="ECO:0007669"/>
    <property type="project" value="TreeGrafter"/>
</dbReference>
<evidence type="ECO:0000259" key="20">
    <source>
        <dbReference type="PROSITE" id="PS50109"/>
    </source>
</evidence>
<keyword evidence="17 19" id="KW-0472">Membrane</keyword>
<feature type="transmembrane region" description="Helical" evidence="19">
    <location>
        <begin position="30"/>
        <end position="48"/>
    </location>
</feature>
<feature type="domain" description="PAS" evidence="21">
    <location>
        <begin position="96"/>
        <end position="172"/>
    </location>
</feature>
<dbReference type="Proteomes" id="UP000195814">
    <property type="component" value="Chromosome"/>
</dbReference>
<reference evidence="24 25" key="1">
    <citation type="submission" date="2016-05" db="EMBL/GenBank/DDBJ databases">
        <title>Complete genome sequence of two 2,5-diketo-D-glunonic acid producing strain Tatumella citrea.</title>
        <authorList>
            <person name="Duan C."/>
            <person name="Yang J."/>
            <person name="Yang S."/>
        </authorList>
    </citation>
    <scope>NUCLEOTIDE SEQUENCE [LARGE SCALE GENOMIC DNA]</scope>
    <source>
        <strain evidence="23 24">ATCC 39140</strain>
        <strain evidence="22 25">DSM 13699</strain>
    </source>
</reference>
<evidence type="ECO:0000256" key="11">
    <source>
        <dbReference type="ARBA" id="ARBA00022692"/>
    </source>
</evidence>
<evidence type="ECO:0000256" key="16">
    <source>
        <dbReference type="ARBA" id="ARBA00023012"/>
    </source>
</evidence>
<dbReference type="InterPro" id="IPR004358">
    <property type="entry name" value="Sig_transdc_His_kin-like_C"/>
</dbReference>
<dbReference type="CDD" id="cd00130">
    <property type="entry name" value="PAS"/>
    <property type="match status" value="1"/>
</dbReference>
<comment type="catalytic activity">
    <reaction evidence="1">
        <text>ATP + protein L-histidine = ADP + protein N-phospho-L-histidine.</text>
        <dbReference type="EC" id="2.7.13.3"/>
    </reaction>
</comment>
<evidence type="ECO:0000313" key="25">
    <source>
        <dbReference type="Proteomes" id="UP000195814"/>
    </source>
</evidence>
<dbReference type="RefSeq" id="WP_087490373.1">
    <property type="nucleotide sequence ID" value="NZ_CP015579.1"/>
</dbReference>
<dbReference type="Pfam" id="PF00989">
    <property type="entry name" value="PAS"/>
    <property type="match status" value="1"/>
</dbReference>
<dbReference type="SMART" id="SM00091">
    <property type="entry name" value="PAS"/>
    <property type="match status" value="1"/>
</dbReference>
<dbReference type="Gene3D" id="1.10.287.130">
    <property type="match status" value="1"/>
</dbReference>
<proteinExistence type="predicted"/>
<evidence type="ECO:0000256" key="13">
    <source>
        <dbReference type="ARBA" id="ARBA00022777"/>
    </source>
</evidence>
<keyword evidence="16" id="KW-0902">Two-component regulatory system</keyword>
<evidence type="ECO:0000256" key="19">
    <source>
        <dbReference type="SAM" id="Phobius"/>
    </source>
</evidence>
<evidence type="ECO:0000256" key="9">
    <source>
        <dbReference type="ARBA" id="ARBA00022592"/>
    </source>
</evidence>
<evidence type="ECO:0000256" key="4">
    <source>
        <dbReference type="ARBA" id="ARBA00019665"/>
    </source>
</evidence>
<dbReference type="SUPFAM" id="SSF47384">
    <property type="entry name" value="Homodimeric domain of signal transducing histidine kinase"/>
    <property type="match status" value="1"/>
</dbReference>
<dbReference type="InterPro" id="IPR005467">
    <property type="entry name" value="His_kinase_dom"/>
</dbReference>
<dbReference type="NCBIfam" id="TIGR00229">
    <property type="entry name" value="sensory_box"/>
    <property type="match status" value="1"/>
</dbReference>
<evidence type="ECO:0000256" key="2">
    <source>
        <dbReference type="ARBA" id="ARBA00004429"/>
    </source>
</evidence>
<evidence type="ECO:0000256" key="1">
    <source>
        <dbReference type="ARBA" id="ARBA00000085"/>
    </source>
</evidence>
<dbReference type="PROSITE" id="PS50109">
    <property type="entry name" value="HIS_KIN"/>
    <property type="match status" value="1"/>
</dbReference>
<sequence>MLDKLSWRTLISEFLLACLAGGVAGLLTRQLAWCLLLAVVLLLFWHFFQLMRLSHWLWVDRTMTPPTGKGSWEPLFHGLFLMQVRNRRRRGELRNLIKRFRSGAESLPDGLILTTEEGNIFWCNGLAQQYLGLRWPEDNGQNILNLLRYPEFSRYLQAKNFETPLTQLLNNGHHMEFRIMPYSEGQWLISARDMTQMRQLENMRRHFFANVSHELRTPLTVIQGYLEMMEDNQLNDKVYFKAVGTMQEQSRRMEGLVKQLMTLTRIEAAPALNMKEIVDVPAMLHMLQQEAETLSQGRQKITFSIDEKLRIYGNDEQLRSAISNLIYNSVNHTPEKTHIDIVWKRSVEGAYFSVSDDGPGIAAEHIPRLTERFYRVDKARSRNTGGSGLGLAIVKHALGHHGARLSITSEPDHCTCFSFSLAARMIVPGNAAIPVTSQ</sequence>
<dbReference type="SMART" id="SM00388">
    <property type="entry name" value="HisKA"/>
    <property type="match status" value="1"/>
</dbReference>
<dbReference type="FunFam" id="3.30.565.10:FF:000032">
    <property type="entry name" value="Phosphate regulon sensor histidine kinase PhoR"/>
    <property type="match status" value="1"/>
</dbReference>
<comment type="subcellular location">
    <subcellularLocation>
        <location evidence="2">Cell inner membrane</location>
        <topology evidence="2">Multi-pass membrane protein</topology>
    </subcellularLocation>
</comment>
<evidence type="ECO:0000256" key="3">
    <source>
        <dbReference type="ARBA" id="ARBA00012438"/>
    </source>
</evidence>
<keyword evidence="6" id="KW-1003">Cell membrane</keyword>
<dbReference type="FunFam" id="1.10.287.130:FF:000001">
    <property type="entry name" value="Two-component sensor histidine kinase"/>
    <property type="match status" value="1"/>
</dbReference>
<evidence type="ECO:0000256" key="10">
    <source>
        <dbReference type="ARBA" id="ARBA00022679"/>
    </source>
</evidence>
<dbReference type="EMBL" id="CP015581">
    <property type="protein sequence ID" value="ARV00088.1"/>
    <property type="molecule type" value="Genomic_DNA"/>
</dbReference>
<keyword evidence="15 19" id="KW-1133">Transmembrane helix</keyword>
<feature type="domain" description="Histidine kinase" evidence="20">
    <location>
        <begin position="210"/>
        <end position="425"/>
    </location>
</feature>
<dbReference type="Pfam" id="PF02518">
    <property type="entry name" value="HATPase_c"/>
    <property type="match status" value="1"/>
</dbReference>
<gene>
    <name evidence="22" type="primary">phoR</name>
    <name evidence="22" type="ORF">A7K98_05145</name>
    <name evidence="23" type="ORF">A7K99_05145</name>
</gene>
<keyword evidence="14" id="KW-0067">ATP-binding</keyword>
<dbReference type="EC" id="2.7.13.3" evidence="3"/>
<dbReference type="PROSITE" id="PS50112">
    <property type="entry name" value="PAS"/>
    <property type="match status" value="1"/>
</dbReference>
<dbReference type="AlphaFoldDB" id="A0A1Y0LDA1"/>
<dbReference type="GO" id="GO:0006355">
    <property type="term" value="P:regulation of DNA-templated transcription"/>
    <property type="evidence" value="ECO:0007669"/>
    <property type="project" value="InterPro"/>
</dbReference>